<dbReference type="PANTHER" id="PTHR36924">
    <property type="entry name" value="ANTITOXIN HIGA-1"/>
    <property type="match status" value="1"/>
</dbReference>
<evidence type="ECO:0000259" key="2">
    <source>
        <dbReference type="PROSITE" id="PS50943"/>
    </source>
</evidence>
<dbReference type="NCBIfam" id="TIGR02607">
    <property type="entry name" value="antidote_HigA"/>
    <property type="match status" value="1"/>
</dbReference>
<dbReference type="OrthoDB" id="9793869at2"/>
<dbReference type="Pfam" id="PF01381">
    <property type="entry name" value="HTH_3"/>
    <property type="match status" value="1"/>
</dbReference>
<reference evidence="3 4" key="1">
    <citation type="submission" date="2011-11" db="EMBL/GenBank/DDBJ databases">
        <title>Improved High-Quality Draft sequence of Beggiatoa alba B18lD.</title>
        <authorList>
            <consortium name="US DOE Joint Genome Institute"/>
            <person name="Lucas S."/>
            <person name="Han J."/>
            <person name="Lapidus A."/>
            <person name="Cheng J.-F."/>
            <person name="Goodwin L."/>
            <person name="Pitluck S."/>
            <person name="Peters L."/>
            <person name="Mikhailova N."/>
            <person name="Held B."/>
            <person name="Detter J.C."/>
            <person name="Han C."/>
            <person name="Tapia R."/>
            <person name="Land M."/>
            <person name="Hauser L."/>
            <person name="Kyrpides N."/>
            <person name="Ivanova N."/>
            <person name="Pagani I."/>
            <person name="Samuel K."/>
            <person name="Teske A."/>
            <person name="Mueller J."/>
            <person name="Woyke T."/>
        </authorList>
    </citation>
    <scope>NUCLEOTIDE SEQUENCE [LARGE SCALE GENOMIC DNA]</scope>
    <source>
        <strain evidence="3 4">B18LD</strain>
    </source>
</reference>
<dbReference type="eggNOG" id="COG3093">
    <property type="taxonomic scope" value="Bacteria"/>
</dbReference>
<keyword evidence="4" id="KW-1185">Reference proteome</keyword>
<proteinExistence type="predicted"/>
<sequence>MVRVPTHRVPTHPGKMLLEEFLKPMGISQKCLATHIHIHHSFINKIINGHKGITPDIALRLAKFFDISVEFWMNLQLRWDLYQAQQRQNETRILETIHPYSSMGKRAH</sequence>
<organism evidence="3 4">
    <name type="scientific">Beggiatoa alba B18LD</name>
    <dbReference type="NCBI Taxonomy" id="395493"/>
    <lineage>
        <taxon>Bacteria</taxon>
        <taxon>Pseudomonadati</taxon>
        <taxon>Pseudomonadota</taxon>
        <taxon>Gammaproteobacteria</taxon>
        <taxon>Thiotrichales</taxon>
        <taxon>Thiotrichaceae</taxon>
        <taxon>Beggiatoa</taxon>
    </lineage>
</organism>
<dbReference type="RefSeq" id="WP_002686005.1">
    <property type="nucleotide sequence ID" value="NZ_JH600070.1"/>
</dbReference>
<dbReference type="CDD" id="cd00093">
    <property type="entry name" value="HTH_XRE"/>
    <property type="match status" value="1"/>
</dbReference>
<gene>
    <name evidence="3" type="ORF">BegalDRAFT_1900</name>
</gene>
<dbReference type="SMART" id="SM00530">
    <property type="entry name" value="HTH_XRE"/>
    <property type="match status" value="1"/>
</dbReference>
<dbReference type="GO" id="GO:0003677">
    <property type="term" value="F:DNA binding"/>
    <property type="evidence" value="ECO:0007669"/>
    <property type="project" value="UniProtKB-KW"/>
</dbReference>
<dbReference type="HOGENOM" id="CLU_140230_5_2_6"/>
<evidence type="ECO:0000313" key="4">
    <source>
        <dbReference type="Proteomes" id="UP000005744"/>
    </source>
</evidence>
<feature type="domain" description="HTH cro/C1-type" evidence="2">
    <location>
        <begin position="18"/>
        <end position="72"/>
    </location>
</feature>
<dbReference type="InterPro" id="IPR010982">
    <property type="entry name" value="Lambda_DNA-bd_dom_sf"/>
</dbReference>
<dbReference type="PROSITE" id="PS50943">
    <property type="entry name" value="HTH_CROC1"/>
    <property type="match status" value="1"/>
</dbReference>
<dbReference type="PANTHER" id="PTHR36924:SF1">
    <property type="entry name" value="ANTITOXIN HIGA-1"/>
    <property type="match status" value="1"/>
</dbReference>
<dbReference type="Gene3D" id="1.10.260.40">
    <property type="entry name" value="lambda repressor-like DNA-binding domains"/>
    <property type="match status" value="1"/>
</dbReference>
<dbReference type="SUPFAM" id="SSF47413">
    <property type="entry name" value="lambda repressor-like DNA-binding domains"/>
    <property type="match status" value="1"/>
</dbReference>
<protein>
    <submittedName>
        <fullName evidence="3">Addiction module antidote protein, HigA family</fullName>
    </submittedName>
</protein>
<name>I3CGN0_9GAMM</name>
<dbReference type="EMBL" id="JH600070">
    <property type="protein sequence ID" value="EIJ42773.1"/>
    <property type="molecule type" value="Genomic_DNA"/>
</dbReference>
<dbReference type="AlphaFoldDB" id="I3CGN0"/>
<evidence type="ECO:0000313" key="3">
    <source>
        <dbReference type="EMBL" id="EIJ42773.1"/>
    </source>
</evidence>
<keyword evidence="1" id="KW-0238">DNA-binding</keyword>
<dbReference type="Proteomes" id="UP000005744">
    <property type="component" value="Unassembled WGS sequence"/>
</dbReference>
<accession>I3CGN0</accession>
<dbReference type="InterPro" id="IPR013430">
    <property type="entry name" value="Toxin_antidote_HigA"/>
</dbReference>
<dbReference type="InterPro" id="IPR001387">
    <property type="entry name" value="Cro/C1-type_HTH"/>
</dbReference>
<evidence type="ECO:0000256" key="1">
    <source>
        <dbReference type="ARBA" id="ARBA00023125"/>
    </source>
</evidence>